<feature type="region of interest" description="Disordered" evidence="1">
    <location>
        <begin position="14"/>
        <end position="42"/>
    </location>
</feature>
<comment type="caution">
    <text evidence="2">The sequence shown here is derived from an EMBL/GenBank/DDBJ whole genome shotgun (WGS) entry which is preliminary data.</text>
</comment>
<evidence type="ECO:0000256" key="1">
    <source>
        <dbReference type="SAM" id="MobiDB-lite"/>
    </source>
</evidence>
<reference evidence="2 3" key="1">
    <citation type="submission" date="2015-01" db="EMBL/GenBank/DDBJ databases">
        <title>Evolution of Trichinella species and genotypes.</title>
        <authorList>
            <person name="Korhonen P.K."/>
            <person name="Edoardo P."/>
            <person name="Giuseppe L.R."/>
            <person name="Gasser R.B."/>
        </authorList>
    </citation>
    <scope>NUCLEOTIDE SEQUENCE [LARGE SCALE GENOMIC DNA]</scope>
    <source>
        <strain evidence="2">ISS176</strain>
    </source>
</reference>
<sequence length="42" mass="4526">MLILFSCERLQTRNERADDWADKREGGAEGDGVGEEGENGGG</sequence>
<feature type="compositionally biased region" description="Basic and acidic residues" evidence="1">
    <location>
        <begin position="14"/>
        <end position="27"/>
    </location>
</feature>
<dbReference type="AlphaFoldDB" id="A0A0V1GSP0"/>
<accession>A0A0V1GSP0</accession>
<proteinExistence type="predicted"/>
<feature type="compositionally biased region" description="Acidic residues" evidence="1">
    <location>
        <begin position="32"/>
        <end position="42"/>
    </location>
</feature>
<dbReference type="Proteomes" id="UP000054826">
    <property type="component" value="Unassembled WGS sequence"/>
</dbReference>
<dbReference type="EMBL" id="JYDV01000927">
    <property type="protein sequence ID" value="KRZ01109.1"/>
    <property type="molecule type" value="Genomic_DNA"/>
</dbReference>
<protein>
    <submittedName>
        <fullName evidence="2">Uncharacterized protein</fullName>
    </submittedName>
</protein>
<evidence type="ECO:0000313" key="2">
    <source>
        <dbReference type="EMBL" id="KRZ01109.1"/>
    </source>
</evidence>
<gene>
    <name evidence="2" type="ORF">T4C_11745</name>
</gene>
<name>A0A0V1GSP0_TRIPS</name>
<organism evidence="2 3">
    <name type="scientific">Trichinella pseudospiralis</name>
    <name type="common">Parasitic roundworm</name>
    <dbReference type="NCBI Taxonomy" id="6337"/>
    <lineage>
        <taxon>Eukaryota</taxon>
        <taxon>Metazoa</taxon>
        <taxon>Ecdysozoa</taxon>
        <taxon>Nematoda</taxon>
        <taxon>Enoplea</taxon>
        <taxon>Dorylaimia</taxon>
        <taxon>Trichinellida</taxon>
        <taxon>Trichinellidae</taxon>
        <taxon>Trichinella</taxon>
    </lineage>
</organism>
<evidence type="ECO:0000313" key="3">
    <source>
        <dbReference type="Proteomes" id="UP000054826"/>
    </source>
</evidence>